<evidence type="ECO:0000313" key="2">
    <source>
        <dbReference type="EMBL" id="KAH9331914.1"/>
    </source>
</evidence>
<keyword evidence="3" id="KW-1185">Reference proteome</keyword>
<protein>
    <submittedName>
        <fullName evidence="2">Uncharacterized protein</fullName>
    </submittedName>
</protein>
<evidence type="ECO:0000256" key="1">
    <source>
        <dbReference type="SAM" id="MobiDB-lite"/>
    </source>
</evidence>
<organism evidence="2 3">
    <name type="scientific">Taxus chinensis</name>
    <name type="common">Chinese yew</name>
    <name type="synonym">Taxus wallichiana var. chinensis</name>
    <dbReference type="NCBI Taxonomy" id="29808"/>
    <lineage>
        <taxon>Eukaryota</taxon>
        <taxon>Viridiplantae</taxon>
        <taxon>Streptophyta</taxon>
        <taxon>Embryophyta</taxon>
        <taxon>Tracheophyta</taxon>
        <taxon>Spermatophyta</taxon>
        <taxon>Pinopsida</taxon>
        <taxon>Pinidae</taxon>
        <taxon>Conifers II</taxon>
        <taxon>Cupressales</taxon>
        <taxon>Taxaceae</taxon>
        <taxon>Taxus</taxon>
    </lineage>
</organism>
<evidence type="ECO:0000313" key="3">
    <source>
        <dbReference type="Proteomes" id="UP000824469"/>
    </source>
</evidence>
<dbReference type="AlphaFoldDB" id="A0AA38GYM7"/>
<feature type="region of interest" description="Disordered" evidence="1">
    <location>
        <begin position="52"/>
        <end position="80"/>
    </location>
</feature>
<dbReference type="Proteomes" id="UP000824469">
    <property type="component" value="Unassembled WGS sequence"/>
</dbReference>
<reference evidence="2 3" key="1">
    <citation type="journal article" date="2021" name="Nat. Plants">
        <title>The Taxus genome provides insights into paclitaxel biosynthesis.</title>
        <authorList>
            <person name="Xiong X."/>
            <person name="Gou J."/>
            <person name="Liao Q."/>
            <person name="Li Y."/>
            <person name="Zhou Q."/>
            <person name="Bi G."/>
            <person name="Li C."/>
            <person name="Du R."/>
            <person name="Wang X."/>
            <person name="Sun T."/>
            <person name="Guo L."/>
            <person name="Liang H."/>
            <person name="Lu P."/>
            <person name="Wu Y."/>
            <person name="Zhang Z."/>
            <person name="Ro D.K."/>
            <person name="Shang Y."/>
            <person name="Huang S."/>
            <person name="Yan J."/>
        </authorList>
    </citation>
    <scope>NUCLEOTIDE SEQUENCE [LARGE SCALE GENOMIC DNA]</scope>
    <source>
        <strain evidence="2">Ta-2019</strain>
    </source>
</reference>
<feature type="non-terminal residue" evidence="2">
    <location>
        <position position="1"/>
    </location>
</feature>
<proteinExistence type="predicted"/>
<gene>
    <name evidence="2" type="ORF">KI387_004022</name>
</gene>
<feature type="non-terminal residue" evidence="2">
    <location>
        <position position="93"/>
    </location>
</feature>
<name>A0AA38GYM7_TAXCH</name>
<feature type="region of interest" description="Disordered" evidence="1">
    <location>
        <begin position="1"/>
        <end position="24"/>
    </location>
</feature>
<comment type="caution">
    <text evidence="2">The sequence shown here is derived from an EMBL/GenBank/DDBJ whole genome shotgun (WGS) entry which is preliminary data.</text>
</comment>
<sequence length="93" mass="10508">SLEDTDDTNTYIGKKDDDEEEELEVDHDLIDVHDSEEEEAEDANDAFIFARRKGTQGEEGTHGVKKGVRGASTKDLDMPKLTQEEVDEKVIRE</sequence>
<accession>A0AA38GYM7</accession>
<dbReference type="EMBL" id="JAHRHJ020000001">
    <property type="protein sequence ID" value="KAH9331914.1"/>
    <property type="molecule type" value="Genomic_DNA"/>
</dbReference>